<reference evidence="9 10" key="1">
    <citation type="submission" date="2024-03" db="EMBL/GenBank/DDBJ databases">
        <title>The genome assembly and annotation of the cricket Gryllus longicercus Weissman &amp; Gray.</title>
        <authorList>
            <person name="Szrajer S."/>
            <person name="Gray D."/>
            <person name="Ylla G."/>
        </authorList>
    </citation>
    <scope>NUCLEOTIDE SEQUENCE [LARGE SCALE GENOMIC DNA]</scope>
    <source>
        <strain evidence="9">DAG 2021-001</strain>
        <tissue evidence="9">Whole body minus gut</tissue>
    </source>
</reference>
<keyword evidence="3 7" id="KW-0732">Signal</keyword>
<feature type="compositionally biased region" description="Low complexity" evidence="6">
    <location>
        <begin position="33"/>
        <end position="44"/>
    </location>
</feature>
<comment type="caution">
    <text evidence="9">The sequence shown here is derived from an EMBL/GenBank/DDBJ whole genome shotgun (WGS) entry which is preliminary data.</text>
</comment>
<dbReference type="AlphaFoldDB" id="A0AAN9VDD8"/>
<evidence type="ECO:0000313" key="9">
    <source>
        <dbReference type="EMBL" id="KAK7862780.1"/>
    </source>
</evidence>
<dbReference type="GO" id="GO:0009887">
    <property type="term" value="P:animal organ morphogenesis"/>
    <property type="evidence" value="ECO:0007669"/>
    <property type="project" value="TreeGrafter"/>
</dbReference>
<dbReference type="PROSITE" id="PS01225">
    <property type="entry name" value="CTCK_2"/>
    <property type="match status" value="1"/>
</dbReference>
<evidence type="ECO:0000256" key="2">
    <source>
        <dbReference type="ARBA" id="ARBA00022525"/>
    </source>
</evidence>
<dbReference type="InterPro" id="IPR029034">
    <property type="entry name" value="Cystine-knot_cytokine"/>
</dbReference>
<sequence length="523" mass="59412">MSTTMEPIAFLFLLLRLIAAYPNQHLANISEVTTTQDTSASQDQETSRSSPHEVYGSAWPTKYENMSTNTVDYLDSDNRTAVNDFSLQEDTIINNVSEMAYYNVTSTSEDKINATVSDELQYEAIPISASSPKELTTDHSTEIWNEFTNVPYDKTKDEYSSTIDSSTTLQSPKVHDEDQSTNNYDTPAKLKYSSDEDERVGVRKLFSLDLQLEEDPDIFSEENLKAPCDQTPSESPTSLRRLRRNQVNKDASDVYEDASDGKSDLEKEAPERKSRISRRTTENDGIHKITVPEEEIIADFADDSEEGPSIAELINVSALNNFLNSAADPVSEQKAHSSDQHNHKQRKHHRYNIETNMPKKPNVEFQFDEEDNYSNRLPQQDNLPIRADEPGNYTTPSFDLAISNRKRDWCFSTLMNITVEAPGCIPKVIRSKYCVGQCKSYFIPQDPVPVEHSPESPSNKALEVTMFQRMHASEASFSSCGSCQPFKFMWRRITLKCPGRIRKTQQMRVMRIKKCRCVASTCN</sequence>
<dbReference type="Proteomes" id="UP001378592">
    <property type="component" value="Unassembled WGS sequence"/>
</dbReference>
<dbReference type="GO" id="GO:0005615">
    <property type="term" value="C:extracellular space"/>
    <property type="evidence" value="ECO:0007669"/>
    <property type="project" value="TreeGrafter"/>
</dbReference>
<dbReference type="Pfam" id="PF03045">
    <property type="entry name" value="DAN"/>
    <property type="match status" value="1"/>
</dbReference>
<evidence type="ECO:0000256" key="4">
    <source>
        <dbReference type="ARBA" id="ARBA00023157"/>
    </source>
</evidence>
<keyword evidence="2" id="KW-0964">Secreted</keyword>
<feature type="region of interest" description="Disordered" evidence="6">
    <location>
        <begin position="328"/>
        <end position="349"/>
    </location>
</feature>
<comment type="subcellular location">
    <subcellularLocation>
        <location evidence="1">Secreted</location>
    </subcellularLocation>
</comment>
<evidence type="ECO:0000313" key="10">
    <source>
        <dbReference type="Proteomes" id="UP001378592"/>
    </source>
</evidence>
<proteinExistence type="predicted"/>
<dbReference type="SMART" id="SM00041">
    <property type="entry name" value="CT"/>
    <property type="match status" value="1"/>
</dbReference>
<keyword evidence="4" id="KW-1015">Disulfide bond</keyword>
<protein>
    <recommendedName>
        <fullName evidence="8">CTCK domain-containing protein</fullName>
    </recommendedName>
</protein>
<dbReference type="PANTHER" id="PTHR15283">
    <property type="entry name" value="GREMLIN 1"/>
    <property type="match status" value="1"/>
</dbReference>
<dbReference type="InterPro" id="IPR004133">
    <property type="entry name" value="DAN_dom"/>
</dbReference>
<feature type="domain" description="CTCK" evidence="8">
    <location>
        <begin position="410"/>
        <end position="523"/>
    </location>
</feature>
<feature type="signal peptide" evidence="7">
    <location>
        <begin position="1"/>
        <end position="20"/>
    </location>
</feature>
<name>A0AAN9VDD8_9ORTH</name>
<feature type="region of interest" description="Disordered" evidence="6">
    <location>
        <begin position="219"/>
        <end position="283"/>
    </location>
</feature>
<dbReference type="GO" id="GO:0048018">
    <property type="term" value="F:receptor ligand activity"/>
    <property type="evidence" value="ECO:0007669"/>
    <property type="project" value="TreeGrafter"/>
</dbReference>
<evidence type="ECO:0000256" key="1">
    <source>
        <dbReference type="ARBA" id="ARBA00004613"/>
    </source>
</evidence>
<evidence type="ECO:0000256" key="3">
    <source>
        <dbReference type="ARBA" id="ARBA00022729"/>
    </source>
</evidence>
<comment type="caution">
    <text evidence="5">Lacks conserved residue(s) required for the propagation of feature annotation.</text>
</comment>
<organism evidence="9 10">
    <name type="scientific">Gryllus longicercus</name>
    <dbReference type="NCBI Taxonomy" id="2509291"/>
    <lineage>
        <taxon>Eukaryota</taxon>
        <taxon>Metazoa</taxon>
        <taxon>Ecdysozoa</taxon>
        <taxon>Arthropoda</taxon>
        <taxon>Hexapoda</taxon>
        <taxon>Insecta</taxon>
        <taxon>Pterygota</taxon>
        <taxon>Neoptera</taxon>
        <taxon>Polyneoptera</taxon>
        <taxon>Orthoptera</taxon>
        <taxon>Ensifera</taxon>
        <taxon>Gryllidea</taxon>
        <taxon>Grylloidea</taxon>
        <taxon>Gryllidae</taxon>
        <taxon>Gryllinae</taxon>
        <taxon>Gryllus</taxon>
    </lineage>
</organism>
<dbReference type="GO" id="GO:0036122">
    <property type="term" value="F:BMP binding"/>
    <property type="evidence" value="ECO:0007669"/>
    <property type="project" value="TreeGrafter"/>
</dbReference>
<dbReference type="GO" id="GO:0038098">
    <property type="term" value="P:sequestering of BMP from receptor via BMP binding"/>
    <property type="evidence" value="ECO:0007669"/>
    <property type="project" value="TreeGrafter"/>
</dbReference>
<evidence type="ECO:0000256" key="7">
    <source>
        <dbReference type="SAM" id="SignalP"/>
    </source>
</evidence>
<dbReference type="Gene3D" id="2.10.90.10">
    <property type="entry name" value="Cystine-knot cytokines"/>
    <property type="match status" value="1"/>
</dbReference>
<dbReference type="PANTHER" id="PTHR15283:SF4">
    <property type="entry name" value="BURSICON"/>
    <property type="match status" value="1"/>
</dbReference>
<gene>
    <name evidence="9" type="ORF">R5R35_003536</name>
</gene>
<evidence type="ECO:0000256" key="6">
    <source>
        <dbReference type="SAM" id="MobiDB-lite"/>
    </source>
</evidence>
<feature type="compositionally biased region" description="Polar residues" evidence="6">
    <location>
        <begin position="160"/>
        <end position="171"/>
    </location>
</feature>
<feature type="region of interest" description="Disordered" evidence="6">
    <location>
        <begin position="33"/>
        <end position="57"/>
    </location>
</feature>
<dbReference type="EMBL" id="JAZDUA010000258">
    <property type="protein sequence ID" value="KAK7862780.1"/>
    <property type="molecule type" value="Genomic_DNA"/>
</dbReference>
<feature type="chain" id="PRO_5042887137" description="CTCK domain-containing protein" evidence="7">
    <location>
        <begin position="21"/>
        <end position="523"/>
    </location>
</feature>
<feature type="compositionally biased region" description="Basic and acidic residues" evidence="6">
    <location>
        <begin position="259"/>
        <end position="283"/>
    </location>
</feature>
<keyword evidence="10" id="KW-1185">Reference proteome</keyword>
<accession>A0AAN9VDD8</accession>
<feature type="compositionally biased region" description="Basic and acidic residues" evidence="6">
    <location>
        <begin position="331"/>
        <end position="342"/>
    </location>
</feature>
<dbReference type="InterPro" id="IPR006207">
    <property type="entry name" value="Cys_knot_C"/>
</dbReference>
<evidence type="ECO:0000259" key="8">
    <source>
        <dbReference type="PROSITE" id="PS01225"/>
    </source>
</evidence>
<evidence type="ECO:0000256" key="5">
    <source>
        <dbReference type="PROSITE-ProRule" id="PRU00039"/>
    </source>
</evidence>
<feature type="region of interest" description="Disordered" evidence="6">
    <location>
        <begin position="158"/>
        <end position="196"/>
    </location>
</feature>